<feature type="domain" description="Peptidase S9 prolyl oligopeptidase catalytic" evidence="9">
    <location>
        <begin position="528"/>
        <end position="748"/>
    </location>
</feature>
<keyword evidence="12" id="KW-1185">Reference proteome</keyword>
<proteinExistence type="inferred from homology"/>
<protein>
    <recommendedName>
        <fullName evidence="3 7">Prolyl endopeptidase</fullName>
        <ecNumber evidence="7">3.4.21.-</ecNumber>
    </recommendedName>
</protein>
<dbReference type="InterPro" id="IPR002470">
    <property type="entry name" value="Peptidase_S9A"/>
</dbReference>
<dbReference type="PROSITE" id="PS00708">
    <property type="entry name" value="PRO_ENDOPEP_SER"/>
    <property type="match status" value="1"/>
</dbReference>
<comment type="caution">
    <text evidence="11">The sequence shown here is derived from an EMBL/GenBank/DDBJ whole genome shotgun (WGS) entry which is preliminary data.</text>
</comment>
<evidence type="ECO:0000256" key="4">
    <source>
        <dbReference type="ARBA" id="ARBA00022670"/>
    </source>
</evidence>
<dbReference type="Gene3D" id="2.130.10.120">
    <property type="entry name" value="Prolyl oligopeptidase, N-terminal domain"/>
    <property type="match status" value="1"/>
</dbReference>
<dbReference type="AlphaFoldDB" id="A0AAV4AQ98"/>
<dbReference type="PANTHER" id="PTHR42881:SF2">
    <property type="entry name" value="PROLYL ENDOPEPTIDASE"/>
    <property type="match status" value="1"/>
</dbReference>
<dbReference type="SUPFAM" id="SSF53474">
    <property type="entry name" value="alpha/beta-Hydrolases"/>
    <property type="match status" value="1"/>
</dbReference>
<evidence type="ECO:0000256" key="6">
    <source>
        <dbReference type="ARBA" id="ARBA00022825"/>
    </source>
</evidence>
<evidence type="ECO:0000259" key="9">
    <source>
        <dbReference type="Pfam" id="PF00326"/>
    </source>
</evidence>
<dbReference type="EC" id="3.4.21.-" evidence="7"/>
<organism evidence="11 12">
    <name type="scientific">Plakobranchus ocellatus</name>
    <dbReference type="NCBI Taxonomy" id="259542"/>
    <lineage>
        <taxon>Eukaryota</taxon>
        <taxon>Metazoa</taxon>
        <taxon>Spiralia</taxon>
        <taxon>Lophotrochozoa</taxon>
        <taxon>Mollusca</taxon>
        <taxon>Gastropoda</taxon>
        <taxon>Heterobranchia</taxon>
        <taxon>Euthyneura</taxon>
        <taxon>Panpulmonata</taxon>
        <taxon>Sacoglossa</taxon>
        <taxon>Placobranchoidea</taxon>
        <taxon>Plakobranchidae</taxon>
        <taxon>Plakobranchus</taxon>
    </lineage>
</organism>
<evidence type="ECO:0000256" key="7">
    <source>
        <dbReference type="RuleBase" id="RU368024"/>
    </source>
</evidence>
<dbReference type="GO" id="GO:0005829">
    <property type="term" value="C:cytosol"/>
    <property type="evidence" value="ECO:0007669"/>
    <property type="project" value="TreeGrafter"/>
</dbReference>
<feature type="domain" description="Peptidase S9A N-terminal" evidence="10">
    <location>
        <begin position="51"/>
        <end position="465"/>
    </location>
</feature>
<dbReference type="PRINTS" id="PR00862">
    <property type="entry name" value="PROLIGOPTASE"/>
</dbReference>
<dbReference type="FunFam" id="2.130.10.120:FF:000001">
    <property type="entry name" value="Prolyl endopeptidase"/>
    <property type="match status" value="1"/>
</dbReference>
<dbReference type="InterPro" id="IPR023302">
    <property type="entry name" value="Pept_S9A_N"/>
</dbReference>
<gene>
    <name evidence="11" type="ORF">PoB_003684600</name>
</gene>
<keyword evidence="8" id="KW-0812">Transmembrane</keyword>
<reference evidence="11 12" key="1">
    <citation type="journal article" date="2021" name="Elife">
        <title>Chloroplast acquisition without the gene transfer in kleptoplastic sea slugs, Plakobranchus ocellatus.</title>
        <authorList>
            <person name="Maeda T."/>
            <person name="Takahashi S."/>
            <person name="Yoshida T."/>
            <person name="Shimamura S."/>
            <person name="Takaki Y."/>
            <person name="Nagai Y."/>
            <person name="Toyoda A."/>
            <person name="Suzuki Y."/>
            <person name="Arimoto A."/>
            <person name="Ishii H."/>
            <person name="Satoh N."/>
            <person name="Nishiyama T."/>
            <person name="Hasebe M."/>
            <person name="Maruyama T."/>
            <person name="Minagawa J."/>
            <person name="Obokata J."/>
            <person name="Shigenobu S."/>
        </authorList>
    </citation>
    <scope>NUCLEOTIDE SEQUENCE [LARGE SCALE GENOMIC DNA]</scope>
</reference>
<evidence type="ECO:0000256" key="5">
    <source>
        <dbReference type="ARBA" id="ARBA00022801"/>
    </source>
</evidence>
<keyword evidence="4 7" id="KW-0645">Protease</keyword>
<dbReference type="InterPro" id="IPR001375">
    <property type="entry name" value="Peptidase_S9_cat"/>
</dbReference>
<evidence type="ECO:0000259" key="10">
    <source>
        <dbReference type="Pfam" id="PF02897"/>
    </source>
</evidence>
<dbReference type="GO" id="GO:0004252">
    <property type="term" value="F:serine-type endopeptidase activity"/>
    <property type="evidence" value="ECO:0007669"/>
    <property type="project" value="UniProtKB-UniRule"/>
</dbReference>
<dbReference type="FunFam" id="3.40.50.1820:FF:000005">
    <property type="entry name" value="Prolyl endopeptidase"/>
    <property type="match status" value="1"/>
</dbReference>
<keyword evidence="5 7" id="KW-0378">Hydrolase</keyword>
<dbReference type="EMBL" id="BLXT01004151">
    <property type="protein sequence ID" value="GFO10341.1"/>
    <property type="molecule type" value="Genomic_DNA"/>
</dbReference>
<dbReference type="Pfam" id="PF00326">
    <property type="entry name" value="Peptidase_S9"/>
    <property type="match status" value="1"/>
</dbReference>
<keyword evidence="8" id="KW-0472">Membrane</keyword>
<accession>A0AAV4AQ98</accession>
<evidence type="ECO:0000256" key="2">
    <source>
        <dbReference type="ARBA" id="ARBA00005228"/>
    </source>
</evidence>
<keyword evidence="6 7" id="KW-0720">Serine protease</keyword>
<comment type="catalytic activity">
    <reaction evidence="1">
        <text>Hydrolysis of Pro-|-Xaa &gt;&gt; Ala-|-Xaa in oligopeptides.</text>
        <dbReference type="EC" id="3.4.21.26"/>
    </reaction>
</comment>
<comment type="similarity">
    <text evidence="2 7">Belongs to the peptidase S9A family.</text>
</comment>
<evidence type="ECO:0000256" key="3">
    <source>
        <dbReference type="ARBA" id="ARBA00016310"/>
    </source>
</evidence>
<dbReference type="InterPro" id="IPR029058">
    <property type="entry name" value="AB_hydrolase_fold"/>
</dbReference>
<keyword evidence="8" id="KW-1133">Transmembrane helix</keyword>
<dbReference type="PANTHER" id="PTHR42881">
    <property type="entry name" value="PROLYL ENDOPEPTIDASE"/>
    <property type="match status" value="1"/>
</dbReference>
<evidence type="ECO:0000313" key="11">
    <source>
        <dbReference type="EMBL" id="GFO10341.1"/>
    </source>
</evidence>
<evidence type="ECO:0000256" key="1">
    <source>
        <dbReference type="ARBA" id="ARBA00001070"/>
    </source>
</evidence>
<dbReference type="Proteomes" id="UP000735302">
    <property type="component" value="Unassembled WGS sequence"/>
</dbReference>
<dbReference type="SUPFAM" id="SSF50993">
    <property type="entry name" value="Peptidase/esterase 'gauge' domain"/>
    <property type="match status" value="1"/>
</dbReference>
<dbReference type="InterPro" id="IPR051167">
    <property type="entry name" value="Prolyl_oligopep/macrocyclase"/>
</dbReference>
<dbReference type="GO" id="GO:0006508">
    <property type="term" value="P:proteolysis"/>
    <property type="evidence" value="ECO:0007669"/>
    <property type="project" value="UniProtKB-KW"/>
</dbReference>
<sequence length="753" mass="85243">MKVPDLTFIGNRVGIATVSTLILLVSLLLVFLVTERTTSKSAVMTSRFTYPDARRDESIVEDYHGTKIPDPYRWLEDPDAEETKAFVDAQNKISEPFFNSCPIKDKMQKRMTEVWDFPKYGCPSKHGSHYFYFHNSGLQNQHVMYIQDSLDAEPRVFLDPNKLSEDGTIAMGAYEFSEDGLIFAYTLSESGSDWRTIKFKESPSGKDLPDVLKRVKFSSLTWTHDHKGVFYNCYPKQDGKVDGTETTSNEHQKLFYHRIGTEQSEDVLVFEMPDQPKWMSSAVVTDDGKYLVLAISDSCGPFNRLFYMNLDNLPNGINGLLDYVKVVDNFEAAYEYVTNEGTVFTFKTNQNALNYKIINIDISKPEKEHWVELVPEDPEAVLEYTLCVNNDKLILIYLRDVKNEMYVYDLSSGKQLFQFPLGVGSITSITGEKKQTELFYRFTSFLTPGIIFHCDTASSNYSPKVFREIKVKNFDASKFETKQVFFKSKDGTKIPMFIVHKKSIPLDGNNPAVLYGYGGFSISESPVFRISNIMFLHNLNGVYAVANIRGGAEYGESWHNAGTLAKKQNGFDDFAAAAEYLIQEKYTNNKKLSIHGGSNGGLLVAASLNQRPDLFAAGVAQVGVLDMLRFHKFTIGYAWVSDYGSSDDPEQFQWLIKYSPLHNIKVPEGDAQYPAILLLTGDHDDRVVPLHSLKFAAQLQHTMKDVEKQTNPLLLRIDTKSGHGAGKSTTKIIEELVDIYSFLYKTIGIQWTD</sequence>
<name>A0AAV4AQ98_9GAST</name>
<evidence type="ECO:0000313" key="12">
    <source>
        <dbReference type="Proteomes" id="UP000735302"/>
    </source>
</evidence>
<evidence type="ECO:0000256" key="8">
    <source>
        <dbReference type="SAM" id="Phobius"/>
    </source>
</evidence>
<dbReference type="GO" id="GO:0070012">
    <property type="term" value="F:oligopeptidase activity"/>
    <property type="evidence" value="ECO:0007669"/>
    <property type="project" value="TreeGrafter"/>
</dbReference>
<feature type="transmembrane region" description="Helical" evidence="8">
    <location>
        <begin position="12"/>
        <end position="33"/>
    </location>
</feature>
<dbReference type="Pfam" id="PF02897">
    <property type="entry name" value="Peptidase_S9_N"/>
    <property type="match status" value="1"/>
</dbReference>
<dbReference type="InterPro" id="IPR002471">
    <property type="entry name" value="Pept_S9_AS"/>
</dbReference>
<dbReference type="Gene3D" id="3.40.50.1820">
    <property type="entry name" value="alpha/beta hydrolase"/>
    <property type="match status" value="1"/>
</dbReference>